<evidence type="ECO:0000256" key="2">
    <source>
        <dbReference type="ARBA" id="ARBA00029447"/>
    </source>
</evidence>
<dbReference type="InterPro" id="IPR051310">
    <property type="entry name" value="MCP_chemotaxis"/>
</dbReference>
<dbReference type="Gene3D" id="6.10.340.10">
    <property type="match status" value="1"/>
</dbReference>
<keyword evidence="4" id="KW-0812">Transmembrane</keyword>
<reference evidence="7 8" key="1">
    <citation type="submission" date="2020-09" db="EMBL/GenBank/DDBJ databases">
        <title>Characterization of Treponema spp. from bovine digital dermatitis in Korea.</title>
        <authorList>
            <person name="Espiritu H.M."/>
            <person name="Cho Y.I."/>
            <person name="Mamuad L."/>
        </authorList>
    </citation>
    <scope>NUCLEOTIDE SEQUENCE [LARGE SCALE GENOMIC DNA]</scope>
    <source>
        <strain evidence="7 8">KS1</strain>
    </source>
</reference>
<dbReference type="PANTHER" id="PTHR43531:SF11">
    <property type="entry name" value="METHYL-ACCEPTING CHEMOTAXIS PROTEIN 3"/>
    <property type="match status" value="1"/>
</dbReference>
<dbReference type="GO" id="GO:0004888">
    <property type="term" value="F:transmembrane signaling receptor activity"/>
    <property type="evidence" value="ECO:0007669"/>
    <property type="project" value="InterPro"/>
</dbReference>
<keyword evidence="4" id="KW-0472">Membrane</keyword>
<feature type="domain" description="HAMP" evidence="6">
    <location>
        <begin position="105"/>
        <end position="159"/>
    </location>
</feature>
<dbReference type="CDD" id="cd06225">
    <property type="entry name" value="HAMP"/>
    <property type="match status" value="1"/>
</dbReference>
<keyword evidence="1" id="KW-0145">Chemotaxis</keyword>
<evidence type="ECO:0000313" key="7">
    <source>
        <dbReference type="EMBL" id="QOW62113.1"/>
    </source>
</evidence>
<dbReference type="PANTHER" id="PTHR43531">
    <property type="entry name" value="PROTEIN ICFG"/>
    <property type="match status" value="1"/>
</dbReference>
<feature type="transmembrane region" description="Helical" evidence="4">
    <location>
        <begin position="81"/>
        <end position="103"/>
    </location>
</feature>
<dbReference type="Proteomes" id="UP000593915">
    <property type="component" value="Chromosome"/>
</dbReference>
<evidence type="ECO:0000256" key="1">
    <source>
        <dbReference type="ARBA" id="ARBA00022500"/>
    </source>
</evidence>
<dbReference type="GO" id="GO:0006935">
    <property type="term" value="P:chemotaxis"/>
    <property type="evidence" value="ECO:0007669"/>
    <property type="project" value="UniProtKB-KW"/>
</dbReference>
<dbReference type="EMBL" id="CP061839">
    <property type="protein sequence ID" value="QOW62113.1"/>
    <property type="molecule type" value="Genomic_DNA"/>
</dbReference>
<comment type="similarity">
    <text evidence="2">Belongs to the methyl-accepting chemotaxis (MCP) protein family.</text>
</comment>
<evidence type="ECO:0000256" key="3">
    <source>
        <dbReference type="PROSITE-ProRule" id="PRU00284"/>
    </source>
</evidence>
<dbReference type="Pfam" id="PF00015">
    <property type="entry name" value="MCPsignal"/>
    <property type="match status" value="1"/>
</dbReference>
<dbReference type="InterPro" id="IPR004089">
    <property type="entry name" value="MCPsignal_dom"/>
</dbReference>
<proteinExistence type="inferred from homology"/>
<dbReference type="InterPro" id="IPR004090">
    <property type="entry name" value="Chemotax_Me-accpt_rcpt"/>
</dbReference>
<gene>
    <name evidence="7" type="ORF">IFE08_01800</name>
</gene>
<dbReference type="SUPFAM" id="SSF58104">
    <property type="entry name" value="Methyl-accepting chemotaxis protein (MCP) signaling domain"/>
    <property type="match status" value="1"/>
</dbReference>
<dbReference type="SMART" id="SM00283">
    <property type="entry name" value="MA"/>
    <property type="match status" value="1"/>
</dbReference>
<dbReference type="PROSITE" id="PS50111">
    <property type="entry name" value="CHEMOTAXIS_TRANSDUC_2"/>
    <property type="match status" value="1"/>
</dbReference>
<accession>A0A7S6WRP4</accession>
<dbReference type="PRINTS" id="PR00260">
    <property type="entry name" value="CHEMTRNSDUCR"/>
</dbReference>
<dbReference type="GO" id="GO:0005886">
    <property type="term" value="C:plasma membrane"/>
    <property type="evidence" value="ECO:0007669"/>
    <property type="project" value="TreeGrafter"/>
</dbReference>
<feature type="domain" description="Methyl-accepting transducer" evidence="5">
    <location>
        <begin position="206"/>
        <end position="428"/>
    </location>
</feature>
<keyword evidence="4" id="KW-1133">Transmembrane helix</keyword>
<name>A0A7S6WRP4_9SPIR</name>
<evidence type="ECO:0000256" key="4">
    <source>
        <dbReference type="SAM" id="Phobius"/>
    </source>
</evidence>
<dbReference type="Gene3D" id="1.10.287.950">
    <property type="entry name" value="Methyl-accepting chemotaxis protein"/>
    <property type="match status" value="1"/>
</dbReference>
<dbReference type="PROSITE" id="PS50885">
    <property type="entry name" value="HAMP"/>
    <property type="match status" value="1"/>
</dbReference>
<evidence type="ECO:0000313" key="8">
    <source>
        <dbReference type="Proteomes" id="UP000593915"/>
    </source>
</evidence>
<dbReference type="Pfam" id="PF00672">
    <property type="entry name" value="HAMP"/>
    <property type="match status" value="1"/>
</dbReference>
<dbReference type="AlphaFoldDB" id="A0A7S6WRP4"/>
<dbReference type="GO" id="GO:0007165">
    <property type="term" value="P:signal transduction"/>
    <property type="evidence" value="ECO:0007669"/>
    <property type="project" value="UniProtKB-KW"/>
</dbReference>
<keyword evidence="3" id="KW-0807">Transducer</keyword>
<evidence type="ECO:0000259" key="5">
    <source>
        <dbReference type="PROSITE" id="PS50111"/>
    </source>
</evidence>
<sequence length="493" mass="53532">MIVNGNGTILAHSNKHDMIFKNVADVSIPELTRYKESLILNTNIDNRLCKISFAASSYKPISLYYVLITPLEEYQQAVNKVILAALIAVMLTFLIAMPIIFVFTSMTIKPLNTIKKALKNISEGDGDLTVRLPIYGHDEVTDVALYFNKTIEKIDTAISRIGHNTHILNEIGKDLSHNMTETASSINQITSNIDGIKRQGMIQAESVAETAATIDEIMSTIKNLNRSIEKQTESVAQSSSAVEQMIANISSITQTLNKSDDAVTNLSTATQDGKNTIESSNTVTRQIAEESGILLEASAVIQHIASQTNLLAMNAAIEAAHAGEAGKGFAVVAAEIRKLAEESSAQGKTISATLKTLSSEIDSLSIASKTVEEKFNAIFTISENVKEMSRTLTAATQEQENGSKEVLKAIEIINAVTAEVQSGSAEMINGGNSVSNEMKKLDELTQVITERMKEMAAGALQINTAVQEINENTQRSQHRIENLLAEVNKFKVN</sequence>
<evidence type="ECO:0000259" key="6">
    <source>
        <dbReference type="PROSITE" id="PS50885"/>
    </source>
</evidence>
<dbReference type="SMART" id="SM00304">
    <property type="entry name" value="HAMP"/>
    <property type="match status" value="1"/>
</dbReference>
<dbReference type="InterPro" id="IPR003660">
    <property type="entry name" value="HAMP_dom"/>
</dbReference>
<organism evidence="7 8">
    <name type="scientific">Treponema pedis</name>
    <dbReference type="NCBI Taxonomy" id="409322"/>
    <lineage>
        <taxon>Bacteria</taxon>
        <taxon>Pseudomonadati</taxon>
        <taxon>Spirochaetota</taxon>
        <taxon>Spirochaetia</taxon>
        <taxon>Spirochaetales</taxon>
        <taxon>Treponemataceae</taxon>
        <taxon>Treponema</taxon>
    </lineage>
</organism>
<protein>
    <submittedName>
        <fullName evidence="7">Methyl-accepting chemotaxis protein</fullName>
    </submittedName>
</protein>